<protein>
    <recommendedName>
        <fullName evidence="3">GP-PDE domain-containing protein</fullName>
    </recommendedName>
</protein>
<feature type="region of interest" description="Disordered" evidence="2">
    <location>
        <begin position="618"/>
        <end position="666"/>
    </location>
</feature>
<comment type="caution">
    <text evidence="4">The sequence shown here is derived from an EMBL/GenBank/DDBJ whole genome shotgun (WGS) entry which is preliminary data.</text>
</comment>
<dbReference type="STRING" id="1432307.W9CQH9"/>
<dbReference type="SUPFAM" id="SSF51695">
    <property type="entry name" value="PLC-like phosphodiesterases"/>
    <property type="match status" value="1"/>
</dbReference>
<feature type="compositionally biased region" description="Low complexity" evidence="2">
    <location>
        <begin position="1209"/>
        <end position="1221"/>
    </location>
</feature>
<dbReference type="CDD" id="cd08570">
    <property type="entry name" value="GDPD_YPL206cp_fungi"/>
    <property type="match status" value="1"/>
</dbReference>
<feature type="compositionally biased region" description="Polar residues" evidence="2">
    <location>
        <begin position="1222"/>
        <end position="1234"/>
    </location>
</feature>
<keyword evidence="1" id="KW-0175">Coiled coil</keyword>
<feature type="region of interest" description="Disordered" evidence="2">
    <location>
        <begin position="819"/>
        <end position="853"/>
    </location>
</feature>
<feature type="compositionally biased region" description="Basic and acidic residues" evidence="2">
    <location>
        <begin position="638"/>
        <end position="666"/>
    </location>
</feature>
<feature type="region of interest" description="Disordered" evidence="2">
    <location>
        <begin position="575"/>
        <end position="599"/>
    </location>
</feature>
<dbReference type="PROSITE" id="PS51704">
    <property type="entry name" value="GP_PDE"/>
    <property type="match status" value="1"/>
</dbReference>
<accession>W9CQH9</accession>
<name>W9CQH9_SCLBF</name>
<organism evidence="4 5">
    <name type="scientific">Sclerotinia borealis (strain F-4128)</name>
    <dbReference type="NCBI Taxonomy" id="1432307"/>
    <lineage>
        <taxon>Eukaryota</taxon>
        <taxon>Fungi</taxon>
        <taxon>Dikarya</taxon>
        <taxon>Ascomycota</taxon>
        <taxon>Pezizomycotina</taxon>
        <taxon>Leotiomycetes</taxon>
        <taxon>Helotiales</taxon>
        <taxon>Sclerotiniaceae</taxon>
        <taxon>Sclerotinia</taxon>
    </lineage>
</organism>
<dbReference type="PANTHER" id="PTHR43805:SF1">
    <property type="entry name" value="GP-PDE DOMAIN-CONTAINING PROTEIN"/>
    <property type="match status" value="1"/>
</dbReference>
<feature type="compositionally biased region" description="Basic and acidic residues" evidence="2">
    <location>
        <begin position="587"/>
        <end position="599"/>
    </location>
</feature>
<sequence>MAESEPLLQEKMEVPHSTFTLAKPDRRGRILPQAIAHRGYKAANPENTMGAFRGAVEVGAHAIETDLHISKDGVLLISHDPSLKRCFGKDEKIIDCDWSYISTLRTVQAPHESMPRLRDLLEYLATPGLEDIWILLDIKVSLPYVLQFSEGNSADESQKLDNNADQIMSLIASTIKEVEPTRPWNQRILLGCWAAKYIPLCAIYLPDFPITHIGFSIGYARQFLSVPNINFNILRQILVGPGGSKFLADTRDAKRSMFVWTVNEEQWMRWSIENEVDGVVTDDPKKYLEVCEEYDPANPNKVAFGLKDWMLICNKSSTEAHYLVDCRKCQGQERDNFVVLWVERENGFDFDSGIVDAEKGTWKKGADNNFMLGIGRFDIVTNGNQRGREKSVRVYQDGTEEARREKKGLRNASPDIYATNMARFDAGSNDDVSNLGAYRQTNEGAYDSEPDAPRAQSFPAKSKSRIPNVFGSLKKMIVRPKSEQDTGATGENKLPAAQSHVKQGLNRSNTTAGILRGGKKIEGQDENIYLSGLTDDRRIDDATGYVYITPREAIDLHFQGVVAGSGGAETAISKTTSAPIDIPQNRRTHESNSEWHARRYRNDIASSPFADEYEIHDAENSHHRRTNPTNTHATPAPSERRTQDTHSSRPRKISRETEFSQSDKARLERIITSSDGDTLNLTPHNIGDVLAVLKGNFGTSLPSSSFHISPRHHVVDRPVHSRSTEALSMPIPEPFRPHALDHPGHSQSIEASPVPIPPRHHAVDHLVHSQSIEASPVPIPPRPHALHPQGLSASLPYTRGSEERVEGAQWMQGNVLEKVPSAPSQHTTTFVEPPRRDNAPNRNNTTKKPSWSFALPKRSNTADVIHPRHPLSNQVTRSTTLDDVSQKQTRNNPVLPNIQEPLQETIPGPRYSTIPISPPVSPKNSEKGWQSARHRNKLSTPASKPEPCTNLLVQDQAPVNDRSSIMTTFSQFIPSRNEELDEEIATSGVPAKISRKASRRRLFGPNSENQTRNQKISEVPAIPKTYANNTRVLPKIGRDVTGRFSVEHIEQEQPGVVLHYGDEGVSVKVSVEVPVEVPSEVPADMDENHTKGTWAVALGIKTADVSPCSSVEDLNGAMSPISPLGGLEDGRGWSDDGGGKVCLSSETCQLERESLPGQSYPLRASPPPPPGFPSAFSSIPPPNFPQPPPQPPHPPPPPFDPPQIPPPQSQSQPHPFQHEPPTYTSFLPTSTDTQPHIDPTMPIIRPLQIRKNKNIRPPVPATEEDPREIHIRRRQKEQLEEEFRKADERLRALRDGRYERGGL</sequence>
<evidence type="ECO:0000256" key="2">
    <source>
        <dbReference type="SAM" id="MobiDB-lite"/>
    </source>
</evidence>
<dbReference type="Gene3D" id="3.20.20.190">
    <property type="entry name" value="Phosphatidylinositol (PI) phosphodiesterase"/>
    <property type="match status" value="1"/>
</dbReference>
<dbReference type="OrthoDB" id="1058301at2759"/>
<evidence type="ECO:0000256" key="1">
    <source>
        <dbReference type="SAM" id="Coils"/>
    </source>
</evidence>
<reference evidence="4 5" key="1">
    <citation type="journal article" date="2014" name="Genome Announc.">
        <title>Draft genome sequence of Sclerotinia borealis, a psychrophilic plant pathogenic fungus.</title>
        <authorList>
            <person name="Mardanov A.V."/>
            <person name="Beletsky A.V."/>
            <person name="Kadnikov V.V."/>
            <person name="Ignatov A.N."/>
            <person name="Ravin N.V."/>
        </authorList>
    </citation>
    <scope>NUCLEOTIDE SEQUENCE [LARGE SCALE GENOMIC DNA]</scope>
    <source>
        <strain evidence="5">F-4157</strain>
    </source>
</reference>
<dbReference type="PANTHER" id="PTHR43805">
    <property type="entry name" value="GLYCEROPHOSPHORYL DIESTER PHOSPHODIESTERASE"/>
    <property type="match status" value="1"/>
</dbReference>
<dbReference type="Pfam" id="PF03009">
    <property type="entry name" value="GDPD"/>
    <property type="match status" value="1"/>
</dbReference>
<evidence type="ECO:0000313" key="4">
    <source>
        <dbReference type="EMBL" id="ESZ96859.1"/>
    </source>
</evidence>
<dbReference type="HOGENOM" id="CLU_006306_0_0_1"/>
<dbReference type="Proteomes" id="UP000019487">
    <property type="component" value="Unassembled WGS sequence"/>
</dbReference>
<feature type="compositionally biased region" description="Low complexity" evidence="2">
    <location>
        <begin position="627"/>
        <end position="637"/>
    </location>
</feature>
<feature type="coiled-coil region" evidence="1">
    <location>
        <begin position="1269"/>
        <end position="1296"/>
    </location>
</feature>
<keyword evidence="5" id="KW-1185">Reference proteome</keyword>
<dbReference type="GO" id="GO:0006629">
    <property type="term" value="P:lipid metabolic process"/>
    <property type="evidence" value="ECO:0007669"/>
    <property type="project" value="InterPro"/>
</dbReference>
<feature type="region of interest" description="Disordered" evidence="2">
    <location>
        <begin position="899"/>
        <end position="932"/>
    </location>
</feature>
<dbReference type="InterPro" id="IPR030395">
    <property type="entry name" value="GP_PDE_dom"/>
</dbReference>
<dbReference type="GO" id="GO:0008081">
    <property type="term" value="F:phosphoric diester hydrolase activity"/>
    <property type="evidence" value="ECO:0007669"/>
    <property type="project" value="InterPro"/>
</dbReference>
<evidence type="ECO:0000313" key="5">
    <source>
        <dbReference type="Proteomes" id="UP000019487"/>
    </source>
</evidence>
<feature type="region of interest" description="Disordered" evidence="2">
    <location>
        <begin position="875"/>
        <end position="894"/>
    </location>
</feature>
<feature type="compositionally biased region" description="Pro residues" evidence="2">
    <location>
        <begin position="1179"/>
        <end position="1208"/>
    </location>
</feature>
<gene>
    <name evidence="4" type="ORF">SBOR_2780</name>
</gene>
<dbReference type="EMBL" id="AYSA01000120">
    <property type="protein sequence ID" value="ESZ96859.1"/>
    <property type="molecule type" value="Genomic_DNA"/>
</dbReference>
<proteinExistence type="predicted"/>
<dbReference type="InterPro" id="IPR017946">
    <property type="entry name" value="PLC-like_Pdiesterase_TIM-brl"/>
</dbReference>
<feature type="region of interest" description="Disordered" evidence="2">
    <location>
        <begin position="442"/>
        <end position="464"/>
    </location>
</feature>
<feature type="region of interest" description="Disordered" evidence="2">
    <location>
        <begin position="479"/>
        <end position="511"/>
    </location>
</feature>
<feature type="domain" description="GP-PDE" evidence="3">
    <location>
        <begin position="32"/>
        <end position="291"/>
    </location>
</feature>
<feature type="region of interest" description="Disordered" evidence="2">
    <location>
        <begin position="1152"/>
        <end position="1268"/>
    </location>
</feature>
<evidence type="ECO:0000259" key="3">
    <source>
        <dbReference type="PROSITE" id="PS51704"/>
    </source>
</evidence>